<dbReference type="VEuPathDB" id="TriTrypDB:Tb927.11.18260"/>
<reference evidence="13" key="2">
    <citation type="journal article" date="2014" name="Mol. Biochem. Parasitol.">
        <title>Capturing the variant surface glycoprotein repertoire (the VSGnome) of Trypanosoma brucei Lister 427.</title>
        <authorList>
            <person name="Cross G.A."/>
            <person name="Kim H.S."/>
            <person name="Wickstead B."/>
        </authorList>
    </citation>
    <scope>NUCLEOTIDE SEQUENCE</scope>
    <source>
        <strain evidence="13">Lister 427</strain>
    </source>
</reference>
<organism evidence="13">
    <name type="scientific">Trypanosoma brucei</name>
    <dbReference type="NCBI Taxonomy" id="5691"/>
    <lineage>
        <taxon>Eukaryota</taxon>
        <taxon>Discoba</taxon>
        <taxon>Euglenozoa</taxon>
        <taxon>Kinetoplastea</taxon>
        <taxon>Metakinetoplastina</taxon>
        <taxon>Trypanosomatida</taxon>
        <taxon>Trypanosomatidae</taxon>
        <taxon>Trypanosoma</taxon>
    </lineage>
</organism>
<evidence type="ECO:0000256" key="5">
    <source>
        <dbReference type="ARBA" id="ARBA00022729"/>
    </source>
</evidence>
<evidence type="ECO:0000259" key="11">
    <source>
        <dbReference type="Pfam" id="PF10659"/>
    </source>
</evidence>
<evidence type="ECO:0000256" key="6">
    <source>
        <dbReference type="ARBA" id="ARBA00023136"/>
    </source>
</evidence>
<evidence type="ECO:0000256" key="3">
    <source>
        <dbReference type="ARBA" id="ARBA00022475"/>
    </source>
</evidence>
<proteinExistence type="predicted"/>
<dbReference type="Gene3D" id="4.10.110.20">
    <property type="entry name" value="Variant surface glycoprotein MITAT 1.2, VSG 221, C-terminal domain"/>
    <property type="match status" value="1"/>
</dbReference>
<keyword evidence="3" id="KW-1003">Cell membrane</keyword>
<reference evidence="13" key="1">
    <citation type="submission" date="2013-02" db="EMBL/GenBank/DDBJ databases">
        <authorList>
            <person name="Cross G.A.M."/>
            <person name="Kim H.-S."/>
            <person name="Wickstead B."/>
        </authorList>
    </citation>
    <scope>NUCLEOTIDE SEQUENCE</scope>
    <source>
        <strain evidence="13">Lister 427</strain>
    </source>
</reference>
<feature type="region of interest" description="Disordered" evidence="9">
    <location>
        <begin position="374"/>
        <end position="397"/>
    </location>
</feature>
<evidence type="ECO:0000256" key="10">
    <source>
        <dbReference type="SAM" id="SignalP"/>
    </source>
</evidence>
<accession>M4T1N2</accession>
<keyword evidence="8" id="KW-0449">Lipoprotein</keyword>
<dbReference type="SUPFAM" id="SSF118251">
    <property type="entry name" value="Variant surface glycoprotein MITAT 1.2, VSG 221, C-terminal domain"/>
    <property type="match status" value="1"/>
</dbReference>
<comment type="function">
    <text evidence="1">VSG forms a coat on the surface of the parasite. The trypanosome evades the immune response of the host by expressing a series of antigenically distinct VSGs from an estimated 1000 VSG genes.</text>
</comment>
<keyword evidence="5 10" id="KW-0732">Signal</keyword>
<feature type="domain" description="Trypanosome variant surface glycoprotein B-type N-terminal" evidence="12">
    <location>
        <begin position="11"/>
        <end position="353"/>
    </location>
</feature>
<evidence type="ECO:0000256" key="9">
    <source>
        <dbReference type="SAM" id="MobiDB-lite"/>
    </source>
</evidence>
<dbReference type="EMBL" id="KC613541">
    <property type="protein sequence ID" value="AGH60972.1"/>
    <property type="molecule type" value="Genomic_DNA"/>
</dbReference>
<feature type="chain" id="PRO_5004058006" evidence="10">
    <location>
        <begin position="19"/>
        <end position="516"/>
    </location>
</feature>
<dbReference type="InterPro" id="IPR027446">
    <property type="entry name" value="VSG_C_dom_sf"/>
</dbReference>
<dbReference type="AlphaFoldDB" id="M4T1N2"/>
<evidence type="ECO:0000256" key="2">
    <source>
        <dbReference type="ARBA" id="ARBA00004609"/>
    </source>
</evidence>
<evidence type="ECO:0000259" key="12">
    <source>
        <dbReference type="Pfam" id="PF13206"/>
    </source>
</evidence>
<dbReference type="GO" id="GO:0005886">
    <property type="term" value="C:plasma membrane"/>
    <property type="evidence" value="ECO:0007669"/>
    <property type="project" value="UniProtKB-SubCell"/>
</dbReference>
<evidence type="ECO:0000256" key="7">
    <source>
        <dbReference type="ARBA" id="ARBA00023180"/>
    </source>
</evidence>
<keyword evidence="7" id="KW-0325">Glycoprotein</keyword>
<name>M4T1N2_9TRYP</name>
<dbReference type="Pfam" id="PF10659">
    <property type="entry name" value="Trypan_glycop_C"/>
    <property type="match status" value="1"/>
</dbReference>
<dbReference type="InterPro" id="IPR025932">
    <property type="entry name" value="Trypano_VSG_B_N_dom"/>
</dbReference>
<dbReference type="VEuPathDB" id="TriTrypDB:Tb427_000650500"/>
<dbReference type="InterPro" id="IPR019609">
    <property type="entry name" value="Variant_surf_glycoprt_trypan_C"/>
</dbReference>
<comment type="subcellular location">
    <subcellularLocation>
        <location evidence="2">Cell membrane</location>
        <topology evidence="2">Lipid-anchor</topology>
        <topology evidence="2">GPI-anchor</topology>
    </subcellularLocation>
</comment>
<evidence type="ECO:0000256" key="4">
    <source>
        <dbReference type="ARBA" id="ARBA00022622"/>
    </source>
</evidence>
<evidence type="ECO:0000313" key="13">
    <source>
        <dbReference type="EMBL" id="AGH60972.1"/>
    </source>
</evidence>
<evidence type="ECO:0000256" key="1">
    <source>
        <dbReference type="ARBA" id="ARBA00002523"/>
    </source>
</evidence>
<feature type="signal peptide" evidence="10">
    <location>
        <begin position="1"/>
        <end position="18"/>
    </location>
</feature>
<sequence>MLPAAAALISFLLASCRSATPAALDNAADFAALCGAYNLYAAREKLQQVPAFPPAAELLAETNNLNITTSSDSWFTNKDGTIKKADGTVDADETATWAKQNAELVKNPITGEHLYKRLPDGDGRRKANRRIKALLSSAKQLTTDYQAAVDAITKHRQKAQQKIQAAIFGADKSDFDKTRYTTARSRGKLCGDDNAGTDAANAPLVYAFICLCTGRDGAAQSECANGITDTVSDAGSQESQAADAWRKIKAACESHRQYFVLTAHTITSAVATILGRIGALNSETTTPSNDKFTLGKTSSSKCDGTAGSKQCINYKKQLGTKGGKLSWLDDLTEAAHELAEADRQQAAAENLKASTLSINRHAWDVYTSAAYDAEDPSQVLPPERSGPAKLTKEEDCNKHQSSEKCTAPCKWNENVTDPNKKCSLDSAKAAEQQATQTNTAGTGDGAARAAAATGCTKYETKNFCEEDKTGDKQICAFRKGKDNEPEKDKEMCRNGSFLGNKKFALGVAALVGFVEF</sequence>
<keyword evidence="4" id="KW-0336">GPI-anchor</keyword>
<dbReference type="Pfam" id="PF13206">
    <property type="entry name" value="VSG_B"/>
    <property type="match status" value="1"/>
</dbReference>
<protein>
    <submittedName>
        <fullName evidence="13">Variant surface glycoprotein 400</fullName>
    </submittedName>
</protein>
<keyword evidence="6" id="KW-0472">Membrane</keyword>
<dbReference type="GO" id="GO:0098552">
    <property type="term" value="C:side of membrane"/>
    <property type="evidence" value="ECO:0007669"/>
    <property type="project" value="UniProtKB-KW"/>
</dbReference>
<feature type="domain" description="Trypanosome variant surface glycoprotein C-terminal" evidence="11">
    <location>
        <begin position="396"/>
        <end position="513"/>
    </location>
</feature>
<evidence type="ECO:0000256" key="8">
    <source>
        <dbReference type="ARBA" id="ARBA00023288"/>
    </source>
</evidence>